<sequence length="460" mass="48199">MKRYQVALLAAALSVSLVAGACGRSGSEGANGGNTPSTNAADAKCKGATLESTEIGVSATEITVEVSADTGSSLAPGLFQGNVDAMNGYAKYVNANGGIGCRQLKVIAWDSKLSPEESKNGIINACQNALAMVGGNALFNPDVTVLGNCVDKAGQATGLPDFVALANDINEQCAPNSWVIQAVAETCPSDGKPPTGPRDLKAFVGFLKYLQSQQSDLKGIFLVPGDLPTTVQSATYQIEANKKIGINIVDSFKTSGSLQQAGFTPFVQALKDNSGNYVYNGSNDANMIKMRKESAAQGYSGVKVWACSLACYTEKFKAEGATVDNTYVWTQFLPFEEASENTSLKAYIDSVGKPDSFGMQAWQAGMLFKETIDNIVAADGPNGITRASVIKTMKTITDFTAGGTMGPKSAKGFSDCMVVLQIKGGQFTRATGKAGEFTCEPQNVITISNFDPAAEAAKVR</sequence>
<dbReference type="AlphaFoldDB" id="A0A6J5YHP0"/>
<name>A0A6J5YHP0_9ZZZZ</name>
<dbReference type="Pfam" id="PF13458">
    <property type="entry name" value="Peripla_BP_6"/>
    <property type="match status" value="1"/>
</dbReference>
<dbReference type="InterPro" id="IPR028082">
    <property type="entry name" value="Peripla_BP_I"/>
</dbReference>
<dbReference type="SUPFAM" id="SSF53822">
    <property type="entry name" value="Periplasmic binding protein-like I"/>
    <property type="match status" value="1"/>
</dbReference>
<accession>A0A6J5YHP0</accession>
<protein>
    <submittedName>
        <fullName evidence="3">Unannotated protein</fullName>
    </submittedName>
</protein>
<dbReference type="EMBL" id="CAEMXZ010000087">
    <property type="protein sequence ID" value="CAB4323941.1"/>
    <property type="molecule type" value="Genomic_DNA"/>
</dbReference>
<keyword evidence="1" id="KW-0732">Signal</keyword>
<dbReference type="InterPro" id="IPR028081">
    <property type="entry name" value="Leu-bd"/>
</dbReference>
<evidence type="ECO:0000313" key="3">
    <source>
        <dbReference type="EMBL" id="CAB4323941.1"/>
    </source>
</evidence>
<feature type="domain" description="Leucine-binding protein" evidence="2">
    <location>
        <begin position="72"/>
        <end position="425"/>
    </location>
</feature>
<dbReference type="Gene3D" id="3.40.50.2300">
    <property type="match status" value="3"/>
</dbReference>
<dbReference type="PROSITE" id="PS51257">
    <property type="entry name" value="PROKAR_LIPOPROTEIN"/>
    <property type="match status" value="1"/>
</dbReference>
<reference evidence="3" key="1">
    <citation type="submission" date="2020-05" db="EMBL/GenBank/DDBJ databases">
        <authorList>
            <person name="Chiriac C."/>
            <person name="Salcher M."/>
            <person name="Ghai R."/>
            <person name="Kavagutti S V."/>
        </authorList>
    </citation>
    <scope>NUCLEOTIDE SEQUENCE</scope>
</reference>
<organism evidence="3">
    <name type="scientific">freshwater metagenome</name>
    <dbReference type="NCBI Taxonomy" id="449393"/>
    <lineage>
        <taxon>unclassified sequences</taxon>
        <taxon>metagenomes</taxon>
        <taxon>ecological metagenomes</taxon>
    </lineage>
</organism>
<evidence type="ECO:0000256" key="1">
    <source>
        <dbReference type="ARBA" id="ARBA00022729"/>
    </source>
</evidence>
<proteinExistence type="predicted"/>
<gene>
    <name evidence="3" type="ORF">UFOPK1392_01703</name>
</gene>
<evidence type="ECO:0000259" key="2">
    <source>
        <dbReference type="Pfam" id="PF13458"/>
    </source>
</evidence>